<dbReference type="NCBIfam" id="NF009239">
    <property type="entry name" value="PRK12595.1"/>
    <property type="match status" value="1"/>
</dbReference>
<dbReference type="EMBL" id="JACHHF010000002">
    <property type="protein sequence ID" value="MBB5175544.1"/>
    <property type="molecule type" value="Genomic_DNA"/>
</dbReference>
<dbReference type="PANTHER" id="PTHR43018:SF2">
    <property type="entry name" value="PHOSPHO-2-DEHYDRO-3-DEOXYHEPTONATE ALDOLASE"/>
    <property type="match status" value="1"/>
</dbReference>
<feature type="domain" description="DAHP synthetase I/KDSA" evidence="2">
    <location>
        <begin position="84"/>
        <end position="326"/>
    </location>
</feature>
<reference evidence="4 5" key="1">
    <citation type="submission" date="2020-08" db="EMBL/GenBank/DDBJ databases">
        <title>Genomic Encyclopedia of Type Strains, Phase IV (KMG-IV): sequencing the most valuable type-strain genomes for metagenomic binning, comparative biology and taxonomic classification.</title>
        <authorList>
            <person name="Goeker M."/>
        </authorList>
    </citation>
    <scope>NUCLEOTIDE SEQUENCE [LARGE SCALE GENOMIC DNA]</scope>
    <source>
        <strain evidence="4 5">DSM 19163</strain>
    </source>
</reference>
<dbReference type="Gene3D" id="3.20.20.70">
    <property type="entry name" value="Aldolase class I"/>
    <property type="match status" value="1"/>
</dbReference>
<dbReference type="GO" id="GO:0003849">
    <property type="term" value="F:3-deoxy-7-phosphoheptulonate synthase activity"/>
    <property type="evidence" value="ECO:0007669"/>
    <property type="project" value="UniProtKB-EC"/>
</dbReference>
<dbReference type="InterPro" id="IPR041071">
    <property type="entry name" value="DAHP_snth_FXD"/>
</dbReference>
<dbReference type="InterPro" id="IPR006218">
    <property type="entry name" value="DAHP1/KDSA"/>
</dbReference>
<dbReference type="InterPro" id="IPR006268">
    <property type="entry name" value="DAHP_syn_2"/>
</dbReference>
<dbReference type="Gene3D" id="3.30.70.1140">
    <property type="entry name" value="Phospho-2-dehydro-3-deoxyheptonate aldolase, domain 1"/>
    <property type="match status" value="1"/>
</dbReference>
<proteinExistence type="predicted"/>
<gene>
    <name evidence="4" type="ORF">HNQ45_000414</name>
</gene>
<evidence type="ECO:0000313" key="4">
    <source>
        <dbReference type="EMBL" id="MBB5175544.1"/>
    </source>
</evidence>
<dbReference type="NCBIfam" id="TIGR01361">
    <property type="entry name" value="DAHP_synth_Bsub"/>
    <property type="match status" value="1"/>
</dbReference>
<dbReference type="AlphaFoldDB" id="A0A9Q2CZ93"/>
<dbReference type="InterPro" id="IPR052899">
    <property type="entry name" value="Class-I_DAHP_synthase"/>
</dbReference>
<keyword evidence="5" id="KW-1185">Reference proteome</keyword>
<evidence type="ECO:0000313" key="5">
    <source>
        <dbReference type="Proteomes" id="UP000579136"/>
    </source>
</evidence>
<evidence type="ECO:0000256" key="1">
    <source>
        <dbReference type="ARBA" id="ARBA00022679"/>
    </source>
</evidence>
<protein>
    <submittedName>
        <fullName evidence="4">3-deoxy-7-phosphoheptulonate synthase</fullName>
        <ecNumber evidence="4">2.5.1.54</ecNumber>
    </submittedName>
</protein>
<comment type="caution">
    <text evidence="4">The sequence shown here is derived from an EMBL/GenBank/DDBJ whole genome shotgun (WGS) entry which is preliminary data.</text>
</comment>
<dbReference type="InterPro" id="IPR013785">
    <property type="entry name" value="Aldolase_TIM"/>
</dbReference>
<accession>A0A9Q2CZ93</accession>
<dbReference type="PANTHER" id="PTHR43018">
    <property type="entry name" value="PHOSPHO-2-DEHYDRO-3-DEOXYHEPTONATE ALDOLASE"/>
    <property type="match status" value="1"/>
</dbReference>
<dbReference type="Proteomes" id="UP000579136">
    <property type="component" value="Unassembled WGS sequence"/>
</dbReference>
<dbReference type="Pfam" id="PF00793">
    <property type="entry name" value="DAHP_synth_1"/>
    <property type="match status" value="1"/>
</dbReference>
<dbReference type="GO" id="GO:0009073">
    <property type="term" value="P:aromatic amino acid family biosynthetic process"/>
    <property type="evidence" value="ECO:0007669"/>
    <property type="project" value="InterPro"/>
</dbReference>
<name>A0A9Q2CZ93_9STAP</name>
<dbReference type="SUPFAM" id="SSF51569">
    <property type="entry name" value="Aldolase"/>
    <property type="match status" value="1"/>
</dbReference>
<organism evidence="4 5">
    <name type="scientific">Nosocomiicoccus ampullae</name>
    <dbReference type="NCBI Taxonomy" id="489910"/>
    <lineage>
        <taxon>Bacteria</taxon>
        <taxon>Bacillati</taxon>
        <taxon>Bacillota</taxon>
        <taxon>Bacilli</taxon>
        <taxon>Bacillales</taxon>
        <taxon>Staphylococcaceae</taxon>
        <taxon>Nosocomiicoccus</taxon>
    </lineage>
</organism>
<evidence type="ECO:0000259" key="3">
    <source>
        <dbReference type="Pfam" id="PF18152"/>
    </source>
</evidence>
<sequence length="338" mass="37064">MIIHISQNSSENQIDEITQFVESMGLNVHRSNGSNRIILGLTGDVSKIDINTLKKYNIVEDVYRITAPYKKANREFHETDSVIDIGGGVKVGGGHFLMCAGPCSVENETDTIELAKQLKDAGANSLRGGAFKPRTSPYSFQGLGVEGLRILNEAKKETGLPIVSELMGTDHLDTFVDMVDVIQIGARNMQNFDLLKAVGQTDKPVLLKRGMSATIEEWLMSAEYILAGGNKNVIFCERGIRTFEDATRNTLDIQAVPVVQKESHLPIVIDPSHAAGIRYVIPSMAKSAVMSGANGLQIEVHQNPEKAWSDGQQSLTPEEFKNLMETIKILLKIEGKTL</sequence>
<keyword evidence="1 4" id="KW-0808">Transferase</keyword>
<dbReference type="EC" id="2.5.1.54" evidence="4"/>
<dbReference type="NCBIfam" id="NF006421">
    <property type="entry name" value="PRK08673.1"/>
    <property type="match status" value="1"/>
</dbReference>
<dbReference type="RefSeq" id="WP_183672965.1">
    <property type="nucleotide sequence ID" value="NZ_CBCRYX010000001.1"/>
</dbReference>
<dbReference type="Pfam" id="PF18152">
    <property type="entry name" value="DAHP_snth_FXD"/>
    <property type="match status" value="1"/>
</dbReference>
<evidence type="ECO:0000259" key="2">
    <source>
        <dbReference type="Pfam" id="PF00793"/>
    </source>
</evidence>
<feature type="domain" description="DAHP synthase ferredoxin-like" evidence="3">
    <location>
        <begin position="1"/>
        <end position="66"/>
    </location>
</feature>
<dbReference type="GO" id="GO:0016832">
    <property type="term" value="F:aldehyde-lyase activity"/>
    <property type="evidence" value="ECO:0007669"/>
    <property type="project" value="InterPro"/>
</dbReference>